<dbReference type="EMBL" id="JAGTUF010000015">
    <property type="protein sequence ID" value="MBR9972895.1"/>
    <property type="molecule type" value="Genomic_DNA"/>
</dbReference>
<feature type="compositionally biased region" description="Polar residues" evidence="1">
    <location>
        <begin position="44"/>
        <end position="55"/>
    </location>
</feature>
<dbReference type="RefSeq" id="WP_211550110.1">
    <property type="nucleotide sequence ID" value="NZ_JAGTUF010000015.1"/>
</dbReference>
<feature type="region of interest" description="Disordered" evidence="1">
    <location>
        <begin position="31"/>
        <end position="64"/>
    </location>
</feature>
<evidence type="ECO:0000313" key="3">
    <source>
        <dbReference type="Proteomes" id="UP000680714"/>
    </source>
</evidence>
<proteinExistence type="predicted"/>
<gene>
    <name evidence="2" type="ORF">KEC16_14320</name>
</gene>
<keyword evidence="3" id="KW-1185">Reference proteome</keyword>
<evidence type="ECO:0000256" key="1">
    <source>
        <dbReference type="SAM" id="MobiDB-lite"/>
    </source>
</evidence>
<name>A0ABS5IEQ8_9PROT</name>
<protein>
    <submittedName>
        <fullName evidence="2">Uncharacterized protein</fullName>
    </submittedName>
</protein>
<reference evidence="2 3" key="1">
    <citation type="submission" date="2021-04" db="EMBL/GenBank/DDBJ databases">
        <title>Magnetospirillum sulfuroxidans sp. nov., a facultative chemolithoautotrophic sulfur-oxidizing alphaproteobacterium isolated from freshwater sediment and proposals for Paramagetospirillum gen. nov., and Magnetospirillaceae fam. nov.</title>
        <authorList>
            <person name="Koziaeva V."/>
            <person name="Geelhoed J.S."/>
            <person name="Sorokin D.Y."/>
            <person name="Grouzdev D.S."/>
        </authorList>
    </citation>
    <scope>NUCLEOTIDE SEQUENCE [LARGE SCALE GENOMIC DNA]</scope>
    <source>
        <strain evidence="2 3">J10</strain>
    </source>
</reference>
<accession>A0ABS5IEQ8</accession>
<organism evidence="2 3">
    <name type="scientific">Magnetospirillum sulfuroxidans</name>
    <dbReference type="NCBI Taxonomy" id="611300"/>
    <lineage>
        <taxon>Bacteria</taxon>
        <taxon>Pseudomonadati</taxon>
        <taxon>Pseudomonadota</taxon>
        <taxon>Alphaproteobacteria</taxon>
        <taxon>Rhodospirillales</taxon>
        <taxon>Rhodospirillaceae</taxon>
        <taxon>Magnetospirillum</taxon>
    </lineage>
</organism>
<evidence type="ECO:0000313" key="2">
    <source>
        <dbReference type="EMBL" id="MBR9972895.1"/>
    </source>
</evidence>
<dbReference type="Proteomes" id="UP000680714">
    <property type="component" value="Unassembled WGS sequence"/>
</dbReference>
<sequence length="64" mass="7053">MKDKTTELKLTPIPHTSCAGLGLHPFLDFLMTNGRRPTMGQDDGGTNSPRNSPQAESEAEIERR</sequence>
<comment type="caution">
    <text evidence="2">The sequence shown here is derived from an EMBL/GenBank/DDBJ whole genome shotgun (WGS) entry which is preliminary data.</text>
</comment>